<dbReference type="OrthoDB" id="10062678at2759"/>
<reference evidence="3" key="1">
    <citation type="submission" date="2023-01" db="EMBL/GenBank/DDBJ databases">
        <title>Genome assembly of the deep-sea coral Lophelia pertusa.</title>
        <authorList>
            <person name="Herrera S."/>
            <person name="Cordes E."/>
        </authorList>
    </citation>
    <scope>NUCLEOTIDE SEQUENCE</scope>
    <source>
        <strain evidence="3">USNM1676648</strain>
        <tissue evidence="3">Polyp</tissue>
    </source>
</reference>
<gene>
    <name evidence="3" type="ORF">OS493_039221</name>
</gene>
<dbReference type="InterPro" id="IPR008160">
    <property type="entry name" value="Collagen"/>
</dbReference>
<evidence type="ECO:0008006" key="5">
    <source>
        <dbReference type="Google" id="ProtNLM"/>
    </source>
</evidence>
<evidence type="ECO:0000313" key="3">
    <source>
        <dbReference type="EMBL" id="KAJ7381753.1"/>
    </source>
</evidence>
<feature type="region of interest" description="Disordered" evidence="1">
    <location>
        <begin position="117"/>
        <end position="187"/>
    </location>
</feature>
<dbReference type="InterPro" id="IPR051077">
    <property type="entry name" value="Ca-dependent_lectin"/>
</dbReference>
<evidence type="ECO:0000256" key="2">
    <source>
        <dbReference type="SAM" id="Phobius"/>
    </source>
</evidence>
<protein>
    <recommendedName>
        <fullName evidence="5">Short-chain collagen C4-like</fullName>
    </recommendedName>
</protein>
<keyword evidence="2" id="KW-0812">Transmembrane</keyword>
<organism evidence="3 4">
    <name type="scientific">Desmophyllum pertusum</name>
    <dbReference type="NCBI Taxonomy" id="174260"/>
    <lineage>
        <taxon>Eukaryota</taxon>
        <taxon>Metazoa</taxon>
        <taxon>Cnidaria</taxon>
        <taxon>Anthozoa</taxon>
        <taxon>Hexacorallia</taxon>
        <taxon>Scleractinia</taxon>
        <taxon>Caryophylliina</taxon>
        <taxon>Caryophylliidae</taxon>
        <taxon>Desmophyllum</taxon>
    </lineage>
</organism>
<evidence type="ECO:0000313" key="4">
    <source>
        <dbReference type="Proteomes" id="UP001163046"/>
    </source>
</evidence>
<feature type="compositionally biased region" description="Basic and acidic residues" evidence="1">
    <location>
        <begin position="117"/>
        <end position="130"/>
    </location>
</feature>
<proteinExistence type="predicted"/>
<accession>A0A9W9ZHA8</accession>
<keyword evidence="2" id="KW-0472">Membrane</keyword>
<comment type="caution">
    <text evidence="3">The sequence shown here is derived from an EMBL/GenBank/DDBJ whole genome shotgun (WGS) entry which is preliminary data.</text>
</comment>
<dbReference type="Proteomes" id="UP001163046">
    <property type="component" value="Unassembled WGS sequence"/>
</dbReference>
<dbReference type="PANTHER" id="PTHR24024">
    <property type="entry name" value="PULMONARY SURFACTANT-ASSOCIATED PROTEIN A"/>
    <property type="match status" value="1"/>
</dbReference>
<dbReference type="GO" id="GO:0005615">
    <property type="term" value="C:extracellular space"/>
    <property type="evidence" value="ECO:0007669"/>
    <property type="project" value="TreeGrafter"/>
</dbReference>
<dbReference type="Pfam" id="PF01391">
    <property type="entry name" value="Collagen"/>
    <property type="match status" value="1"/>
</dbReference>
<dbReference type="AlphaFoldDB" id="A0A9W9ZHA8"/>
<dbReference type="EMBL" id="MU826038">
    <property type="protein sequence ID" value="KAJ7381753.1"/>
    <property type="molecule type" value="Genomic_DNA"/>
</dbReference>
<keyword evidence="2" id="KW-1133">Transmembrane helix</keyword>
<feature type="transmembrane region" description="Helical" evidence="2">
    <location>
        <begin position="20"/>
        <end position="41"/>
    </location>
</feature>
<evidence type="ECO:0000256" key="1">
    <source>
        <dbReference type="SAM" id="MobiDB-lite"/>
    </source>
</evidence>
<sequence>MEQDSSKARKSAECLPSERFRCFVYFVAVACVLSCIVFQFVSLVSMQRRLDLLESKLSEFSTAELKHSRYVHSESLDAKRSLIARRKRSTKPTTNLTDLSKRLIALESRAVNLSKDLRMRSSLRGRDGRDGMPGPPGSSGRDGRDGREGPAGPRGLTGPKGDVGRTGSTGTAGYPGPQGLKGQEGQGLSGVSYNRWGRTNCSGDATVVYTGLMGSDYYTHTGGGSNFVCLTTNPMYDKYESGFQGTAVIHGTEYHSGSFPGFKNNMDQHNAPCAVCYVRSRGSQIMIPASNKCPSGWTREYYGYLMTSHYSDAHSSEYVCIDVDAEVVPGTHADTNGALLYVVEGYCGHGLPCKPYIHGHELTCVVCTK</sequence>
<name>A0A9W9ZHA8_9CNID</name>
<keyword evidence="4" id="KW-1185">Reference proteome</keyword>
<dbReference type="PANTHER" id="PTHR24024:SF18">
    <property type="entry name" value="SHORT-CHAIN COLLAGEN C4-LIKE"/>
    <property type="match status" value="1"/>
</dbReference>